<keyword evidence="2" id="KW-1185">Reference proteome</keyword>
<name>A0A6S7B4H0_9BURK</name>
<dbReference type="Proteomes" id="UP000494115">
    <property type="component" value="Unassembled WGS sequence"/>
</dbReference>
<gene>
    <name evidence="1" type="ORF">LMG28138_02448</name>
</gene>
<dbReference type="EMBL" id="CADIKM010000009">
    <property type="protein sequence ID" value="CAB3787571.1"/>
    <property type="molecule type" value="Genomic_DNA"/>
</dbReference>
<organism evidence="1 2">
    <name type="scientific">Pararobbsia alpina</name>
    <dbReference type="NCBI Taxonomy" id="621374"/>
    <lineage>
        <taxon>Bacteria</taxon>
        <taxon>Pseudomonadati</taxon>
        <taxon>Pseudomonadota</taxon>
        <taxon>Betaproteobacteria</taxon>
        <taxon>Burkholderiales</taxon>
        <taxon>Burkholderiaceae</taxon>
        <taxon>Pararobbsia</taxon>
    </lineage>
</organism>
<evidence type="ECO:0000313" key="1">
    <source>
        <dbReference type="EMBL" id="CAB3787571.1"/>
    </source>
</evidence>
<dbReference type="RefSeq" id="WP_175105026.1">
    <property type="nucleotide sequence ID" value="NZ_CADIKM010000009.1"/>
</dbReference>
<evidence type="ECO:0008006" key="3">
    <source>
        <dbReference type="Google" id="ProtNLM"/>
    </source>
</evidence>
<dbReference type="NCBIfam" id="TIGR02594">
    <property type="entry name" value="TIGR02594 family protein"/>
    <property type="match status" value="1"/>
</dbReference>
<reference evidence="1 2" key="1">
    <citation type="submission" date="2020-04" db="EMBL/GenBank/DDBJ databases">
        <authorList>
            <person name="De Canck E."/>
        </authorList>
    </citation>
    <scope>NUCLEOTIDE SEQUENCE [LARGE SCALE GENOMIC DNA]</scope>
    <source>
        <strain evidence="1 2">LMG 28138</strain>
    </source>
</reference>
<protein>
    <recommendedName>
        <fullName evidence="3">Peptidase C51 domain-containing protein</fullName>
    </recommendedName>
</protein>
<dbReference type="AlphaFoldDB" id="A0A6S7B4H0"/>
<sequence length="150" mass="17079">MIIDTRDGPAKPAWMFVAIAERGVRRFPVGETNPRIVEYNNETNLVGYDDKISWCSSFINWCLASAGVRGTGSALARSWLDWGIALERPIYGCIVVLTREDPTSWRGHVGFYLRHDDEFIYLFGGNQLDEVRELAYPVASVLGYRWPQSF</sequence>
<proteinExistence type="predicted"/>
<evidence type="ECO:0000313" key="2">
    <source>
        <dbReference type="Proteomes" id="UP000494115"/>
    </source>
</evidence>
<dbReference type="InterPro" id="IPR013423">
    <property type="entry name" value="CHP02594"/>
</dbReference>
<accession>A0A6S7B4H0</accession>